<dbReference type="PROSITE" id="PS51085">
    <property type="entry name" value="2FE2S_FER_2"/>
    <property type="match status" value="1"/>
</dbReference>
<dbReference type="Gene3D" id="3.10.20.30">
    <property type="match status" value="1"/>
</dbReference>
<dbReference type="GeneID" id="83621156"/>
<dbReference type="SUPFAM" id="SSF63380">
    <property type="entry name" value="Riboflavin synthase domain-like"/>
    <property type="match status" value="1"/>
</dbReference>
<dbReference type="Gene3D" id="3.40.50.80">
    <property type="entry name" value="Nucleotide-binding domain of ferredoxin-NADP reductase (FNR) module"/>
    <property type="match status" value="1"/>
</dbReference>
<dbReference type="InterPro" id="IPR017927">
    <property type="entry name" value="FAD-bd_FR_type"/>
</dbReference>
<reference evidence="10" key="1">
    <citation type="submission" date="2022-09" db="EMBL/GenBank/DDBJ databases">
        <title>The genome sequence of Rhodococcus aetherivorans N1.</title>
        <authorList>
            <person name="Jiang W."/>
        </authorList>
    </citation>
    <scope>NUCLEOTIDE SEQUENCE</scope>
    <source>
        <strain evidence="10">N1</strain>
    </source>
</reference>
<keyword evidence="5" id="KW-0560">Oxidoreductase</keyword>
<protein>
    <submittedName>
        <fullName evidence="10">PDR/VanB family oxidoreductase</fullName>
    </submittedName>
</protein>
<dbReference type="GO" id="GO:0051537">
    <property type="term" value="F:2 iron, 2 sulfur cluster binding"/>
    <property type="evidence" value="ECO:0007669"/>
    <property type="project" value="UniProtKB-KW"/>
</dbReference>
<dbReference type="InterPro" id="IPR050415">
    <property type="entry name" value="MRET"/>
</dbReference>
<dbReference type="Pfam" id="PF00970">
    <property type="entry name" value="FAD_binding_6"/>
    <property type="match status" value="1"/>
</dbReference>
<keyword evidence="2" id="KW-0285">Flavoprotein</keyword>
<dbReference type="GO" id="GO:0046872">
    <property type="term" value="F:metal ion binding"/>
    <property type="evidence" value="ECO:0007669"/>
    <property type="project" value="UniProtKB-KW"/>
</dbReference>
<dbReference type="InterPro" id="IPR001041">
    <property type="entry name" value="2Fe-2S_ferredoxin-type"/>
</dbReference>
<dbReference type="Gene3D" id="2.40.30.10">
    <property type="entry name" value="Translation factors"/>
    <property type="match status" value="1"/>
</dbReference>
<feature type="domain" description="2Fe-2S ferredoxin-type" evidence="8">
    <location>
        <begin position="240"/>
        <end position="325"/>
    </location>
</feature>
<comment type="cofactor">
    <cofactor evidence="1">
        <name>FAD</name>
        <dbReference type="ChEBI" id="CHEBI:57692"/>
    </cofactor>
</comment>
<evidence type="ECO:0000256" key="1">
    <source>
        <dbReference type="ARBA" id="ARBA00001974"/>
    </source>
</evidence>
<evidence type="ECO:0000259" key="8">
    <source>
        <dbReference type="PROSITE" id="PS51085"/>
    </source>
</evidence>
<sequence length="325" mass="34400">MTFPENNSPANEFGTDLEIVERTEPADGVVALRLRHPDGGPLPPWSPGAHIDLVLDEDLVRQYSLCGDPADTGTWRIAVLREADGRGGSQYVHDKLAVGDRVRVHGPRNNFDLAPAPRYLFLAGGIGITPIVPMIAAAEAAGADWSLVYGGRRRASMAFADDLVTRYPGRVTLVPQDERGPLDLPSLLGDPRPGTLVYCCGPAGLLDAVTTACADRPAGSLRIERFAAKEQSAPVRSDGFEVELALSGTTVTVAPDESVLDAVAAAGVQVLSSCREGTCGTCETTVLAGTVDHRDSLLTPEEQAAHDTMLICVSRAACPRLVLEL</sequence>
<dbReference type="Proteomes" id="UP001163947">
    <property type="component" value="Chromosome"/>
</dbReference>
<dbReference type="RefSeq" id="WP_102799085.1">
    <property type="nucleotide sequence ID" value="NZ_CP088969.1"/>
</dbReference>
<evidence type="ECO:0000256" key="5">
    <source>
        <dbReference type="ARBA" id="ARBA00023002"/>
    </source>
</evidence>
<evidence type="ECO:0000313" key="10">
    <source>
        <dbReference type="EMBL" id="UYF96424.1"/>
    </source>
</evidence>
<dbReference type="PROSITE" id="PS51384">
    <property type="entry name" value="FAD_FR"/>
    <property type="match status" value="1"/>
</dbReference>
<dbReference type="CDD" id="cd00207">
    <property type="entry name" value="fer2"/>
    <property type="match status" value="1"/>
</dbReference>
<dbReference type="Pfam" id="PF00111">
    <property type="entry name" value="Fer2"/>
    <property type="match status" value="1"/>
</dbReference>
<organism evidence="10 11">
    <name type="scientific">Rhodococcus aetherivorans</name>
    <dbReference type="NCBI Taxonomy" id="191292"/>
    <lineage>
        <taxon>Bacteria</taxon>
        <taxon>Bacillati</taxon>
        <taxon>Actinomycetota</taxon>
        <taxon>Actinomycetes</taxon>
        <taxon>Mycobacteriales</taxon>
        <taxon>Nocardiaceae</taxon>
        <taxon>Rhodococcus</taxon>
    </lineage>
</organism>
<dbReference type="PROSITE" id="PS00197">
    <property type="entry name" value="2FE2S_FER_1"/>
    <property type="match status" value="1"/>
</dbReference>
<evidence type="ECO:0000256" key="6">
    <source>
        <dbReference type="ARBA" id="ARBA00023004"/>
    </source>
</evidence>
<dbReference type="InterPro" id="IPR039261">
    <property type="entry name" value="FNR_nucleotide-bd"/>
</dbReference>
<dbReference type="InterPro" id="IPR012675">
    <property type="entry name" value="Beta-grasp_dom_sf"/>
</dbReference>
<keyword evidence="6" id="KW-0408">Iron</keyword>
<dbReference type="GO" id="GO:0016491">
    <property type="term" value="F:oxidoreductase activity"/>
    <property type="evidence" value="ECO:0007669"/>
    <property type="project" value="UniProtKB-KW"/>
</dbReference>
<feature type="domain" description="FAD-binding FR-type" evidence="9">
    <location>
        <begin position="12"/>
        <end position="114"/>
    </location>
</feature>
<dbReference type="PANTHER" id="PTHR47354">
    <property type="entry name" value="NADH OXIDOREDUCTASE HCR"/>
    <property type="match status" value="1"/>
</dbReference>
<accession>A0AA46SFV6</accession>
<dbReference type="AlphaFoldDB" id="A0AA46SFV6"/>
<evidence type="ECO:0000256" key="4">
    <source>
        <dbReference type="ARBA" id="ARBA00022723"/>
    </source>
</evidence>
<gene>
    <name evidence="10" type="ORF">OCS65_12025</name>
</gene>
<evidence type="ECO:0000256" key="7">
    <source>
        <dbReference type="ARBA" id="ARBA00023014"/>
    </source>
</evidence>
<dbReference type="EMBL" id="CP106982">
    <property type="protein sequence ID" value="UYF96424.1"/>
    <property type="molecule type" value="Genomic_DNA"/>
</dbReference>
<dbReference type="PANTHER" id="PTHR47354:SF1">
    <property type="entry name" value="CARNITINE MONOOXYGENASE REDUCTASE SUBUNIT"/>
    <property type="match status" value="1"/>
</dbReference>
<evidence type="ECO:0000259" key="9">
    <source>
        <dbReference type="PROSITE" id="PS51384"/>
    </source>
</evidence>
<dbReference type="InterPro" id="IPR036010">
    <property type="entry name" value="2Fe-2S_ferredoxin-like_sf"/>
</dbReference>
<keyword evidence="7" id="KW-0411">Iron-sulfur</keyword>
<dbReference type="SUPFAM" id="SSF52343">
    <property type="entry name" value="Ferredoxin reductase-like, C-terminal NADP-linked domain"/>
    <property type="match status" value="1"/>
</dbReference>
<dbReference type="PRINTS" id="PR00409">
    <property type="entry name" value="PHDIOXRDTASE"/>
</dbReference>
<evidence type="ECO:0000313" key="11">
    <source>
        <dbReference type="Proteomes" id="UP001163947"/>
    </source>
</evidence>
<evidence type="ECO:0000256" key="2">
    <source>
        <dbReference type="ARBA" id="ARBA00022630"/>
    </source>
</evidence>
<dbReference type="InterPro" id="IPR008333">
    <property type="entry name" value="Cbr1-like_FAD-bd_dom"/>
</dbReference>
<dbReference type="SUPFAM" id="SSF54292">
    <property type="entry name" value="2Fe-2S ferredoxin-like"/>
    <property type="match status" value="1"/>
</dbReference>
<keyword evidence="4" id="KW-0479">Metal-binding</keyword>
<name>A0AA46SFV6_9NOCA</name>
<dbReference type="InterPro" id="IPR006058">
    <property type="entry name" value="2Fe2S_fd_BS"/>
</dbReference>
<dbReference type="CDD" id="cd06185">
    <property type="entry name" value="PDR_like"/>
    <property type="match status" value="1"/>
</dbReference>
<proteinExistence type="predicted"/>
<evidence type="ECO:0000256" key="3">
    <source>
        <dbReference type="ARBA" id="ARBA00022714"/>
    </source>
</evidence>
<keyword evidence="3" id="KW-0001">2Fe-2S</keyword>
<dbReference type="InterPro" id="IPR017938">
    <property type="entry name" value="Riboflavin_synthase-like_b-brl"/>
</dbReference>